<feature type="transmembrane region" description="Helical" evidence="12">
    <location>
        <begin position="263"/>
        <end position="281"/>
    </location>
</feature>
<feature type="transmembrane region" description="Helical" evidence="12">
    <location>
        <begin position="362"/>
        <end position="385"/>
    </location>
</feature>
<evidence type="ECO:0000256" key="5">
    <source>
        <dbReference type="ARBA" id="ARBA00022692"/>
    </source>
</evidence>
<dbReference type="Gene3D" id="1.20.1730.10">
    <property type="entry name" value="Sodium/glucose cotransporter"/>
    <property type="match status" value="1"/>
</dbReference>
<feature type="transmembrane region" description="Helical" evidence="12">
    <location>
        <begin position="107"/>
        <end position="131"/>
    </location>
</feature>
<feature type="transmembrane region" description="Helical" evidence="12">
    <location>
        <begin position="406"/>
        <end position="424"/>
    </location>
</feature>
<dbReference type="PANTHER" id="PTHR42985:SF40">
    <property type="entry name" value="LD47995P-RELATED"/>
    <property type="match status" value="1"/>
</dbReference>
<evidence type="ECO:0000256" key="6">
    <source>
        <dbReference type="ARBA" id="ARBA00022989"/>
    </source>
</evidence>
<feature type="transmembrane region" description="Helical" evidence="12">
    <location>
        <begin position="531"/>
        <end position="552"/>
    </location>
</feature>
<accession>A0A0H3YIY3</accession>
<feature type="transmembrane region" description="Helical" evidence="12">
    <location>
        <begin position="302"/>
        <end position="324"/>
    </location>
</feature>
<gene>
    <name evidence="13" type="primary">slc5a-4</name>
</gene>
<dbReference type="EMBL" id="KT163469">
    <property type="protein sequence ID" value="AKN21419.1"/>
    <property type="molecule type" value="mRNA"/>
</dbReference>
<organism evidence="13">
    <name type="scientific">Schmidtea mediterranea</name>
    <name type="common">Freshwater planarian flatworm</name>
    <dbReference type="NCBI Taxonomy" id="79327"/>
    <lineage>
        <taxon>Eukaryota</taxon>
        <taxon>Metazoa</taxon>
        <taxon>Spiralia</taxon>
        <taxon>Lophotrochozoa</taxon>
        <taxon>Platyhelminthes</taxon>
        <taxon>Rhabditophora</taxon>
        <taxon>Seriata</taxon>
        <taxon>Tricladida</taxon>
        <taxon>Continenticola</taxon>
        <taxon>Geoplanoidea</taxon>
        <taxon>Dugesiidae</taxon>
        <taxon>Schmidtea</taxon>
    </lineage>
</organism>
<evidence type="ECO:0000256" key="8">
    <source>
        <dbReference type="ARBA" id="ARBA00023065"/>
    </source>
</evidence>
<keyword evidence="4" id="KW-1003">Cell membrane</keyword>
<dbReference type="PANTHER" id="PTHR42985">
    <property type="entry name" value="SODIUM-COUPLED MONOCARBOXYLATE TRANSPORTER"/>
    <property type="match status" value="1"/>
</dbReference>
<keyword evidence="10" id="KW-0739">Sodium transport</keyword>
<dbReference type="NCBIfam" id="TIGR00813">
    <property type="entry name" value="sss"/>
    <property type="match status" value="1"/>
</dbReference>
<feature type="transmembrane region" description="Helical" evidence="12">
    <location>
        <begin position="152"/>
        <end position="171"/>
    </location>
</feature>
<feature type="transmembrane region" description="Helical" evidence="12">
    <location>
        <begin position="436"/>
        <end position="458"/>
    </location>
</feature>
<comment type="similarity">
    <text evidence="2 11">Belongs to the sodium:solute symporter (SSF) (TC 2.A.21) family.</text>
</comment>
<sequence length="612" mass="67880">MLLKFQYLSQSNEINSLFHFIMYQTLGITDYCVWALLLVSSLAIGFYFGYMDTIKRREKPNQSETAEFLLGSRRMSAFPVSCSIMASFFSAITLLGTPNEIYQYGVIYWYIGIGYIITIVISAYFFVPVFYNIGLTSSYQYLGKRFSKANQIMAATAFIIQMTPYMGIVLYGPSLALGIVVNVNIWIIIVSTAVICTIYTTVGGIKAVVWTDVLQLLMMFAGMLGIIIKGSLDAGGFKNIMKTAREHERMEINFSFDLRTRHSMWGVVIGGAFLWMGIYAINQTMIQRAISIRSLKEAYIAYLVNLPGMNLLLIIVVLCGFVLFHTFYGCDPLIVKDIPKSDQLVPLYVSKFLLQYPGLGGLFVAGIFSGGLSTMSSGLNSLAAVTLNDVIMVKYPRINDRTASTISKALVVVYGILTLIFAYLSSLTAKILEAALGLFGMLSGPTLGVFTLGMFFPFTNFKGAIAGHIVGQIIIFWIGFGAYANGIVHPRLALNNFNCSGKGNITIPTGHNITSFGKPIEGIQSLYAVSYIWYTFISWTIVLFVGILISLLTRNEKDSKIEYQYISPPLQKLWKNHLISNTVVEVMFQSKIKPDTFPSEIEVSSGSTNSKL</sequence>
<evidence type="ECO:0000256" key="3">
    <source>
        <dbReference type="ARBA" id="ARBA00022448"/>
    </source>
</evidence>
<dbReference type="CDD" id="cd11492">
    <property type="entry name" value="SLC5sbd_NIS-SMVT"/>
    <property type="match status" value="1"/>
</dbReference>
<dbReference type="InterPro" id="IPR051163">
    <property type="entry name" value="Sodium:Solute_Symporter_SSF"/>
</dbReference>
<dbReference type="GO" id="GO:0005886">
    <property type="term" value="C:plasma membrane"/>
    <property type="evidence" value="ECO:0007669"/>
    <property type="project" value="UniProtKB-SubCell"/>
</dbReference>
<reference evidence="13" key="1">
    <citation type="journal article" date="2015" name="Elife">
        <title>Stem cells and fluid flow drive cyst formation in an invertebrate excretory organ.</title>
        <authorList>
            <person name="Thi-Kim Vu H."/>
            <person name="Rink J.C."/>
            <person name="McKinney S.A."/>
            <person name="McClain M."/>
            <person name="Lakshmanaperumal N."/>
            <person name="Alexander R."/>
            <person name="Sanchez Alvarado A."/>
        </authorList>
    </citation>
    <scope>NUCLEOTIDE SEQUENCE</scope>
</reference>
<dbReference type="InterPro" id="IPR001734">
    <property type="entry name" value="Na/solute_symporter"/>
</dbReference>
<keyword evidence="6 12" id="KW-1133">Transmembrane helix</keyword>
<dbReference type="OrthoDB" id="6132759at2759"/>
<evidence type="ECO:0000256" key="11">
    <source>
        <dbReference type="RuleBase" id="RU362091"/>
    </source>
</evidence>
<evidence type="ECO:0000256" key="10">
    <source>
        <dbReference type="ARBA" id="ARBA00023201"/>
    </source>
</evidence>
<keyword evidence="3" id="KW-0813">Transport</keyword>
<dbReference type="Pfam" id="PF00474">
    <property type="entry name" value="SSF"/>
    <property type="match status" value="1"/>
</dbReference>
<proteinExistence type="evidence at transcript level"/>
<dbReference type="PROSITE" id="PS50283">
    <property type="entry name" value="NA_SOLUT_SYMP_3"/>
    <property type="match status" value="1"/>
</dbReference>
<keyword evidence="8" id="KW-0406">Ion transport</keyword>
<name>A0A0H3YIY3_SCHMD</name>
<dbReference type="AlphaFoldDB" id="A0A0H3YIY3"/>
<keyword evidence="7" id="KW-0915">Sodium</keyword>
<evidence type="ECO:0000256" key="1">
    <source>
        <dbReference type="ARBA" id="ARBA00004651"/>
    </source>
</evidence>
<dbReference type="GO" id="GO:0006814">
    <property type="term" value="P:sodium ion transport"/>
    <property type="evidence" value="ECO:0007669"/>
    <property type="project" value="UniProtKB-KW"/>
</dbReference>
<feature type="transmembrane region" description="Helical" evidence="12">
    <location>
        <begin position="20"/>
        <end position="50"/>
    </location>
</feature>
<evidence type="ECO:0000256" key="4">
    <source>
        <dbReference type="ARBA" id="ARBA00022475"/>
    </source>
</evidence>
<evidence type="ECO:0000313" key="13">
    <source>
        <dbReference type="EMBL" id="AKN21419.1"/>
    </source>
</evidence>
<dbReference type="InterPro" id="IPR038377">
    <property type="entry name" value="Na/Glc_symporter_sf"/>
</dbReference>
<keyword evidence="9 12" id="KW-0472">Membrane</keyword>
<evidence type="ECO:0000256" key="9">
    <source>
        <dbReference type="ARBA" id="ARBA00023136"/>
    </source>
</evidence>
<evidence type="ECO:0000256" key="7">
    <source>
        <dbReference type="ARBA" id="ARBA00023053"/>
    </source>
</evidence>
<evidence type="ECO:0000256" key="2">
    <source>
        <dbReference type="ARBA" id="ARBA00006434"/>
    </source>
</evidence>
<feature type="transmembrane region" description="Helical" evidence="12">
    <location>
        <begin position="465"/>
        <end position="484"/>
    </location>
</feature>
<protein>
    <submittedName>
        <fullName evidence="13">Slc5a-4</fullName>
    </submittedName>
</protein>
<feature type="transmembrane region" description="Helical" evidence="12">
    <location>
        <begin position="177"/>
        <end position="200"/>
    </location>
</feature>
<feature type="transmembrane region" description="Helical" evidence="12">
    <location>
        <begin position="77"/>
        <end position="95"/>
    </location>
</feature>
<evidence type="ECO:0000256" key="12">
    <source>
        <dbReference type="SAM" id="Phobius"/>
    </source>
</evidence>
<dbReference type="GO" id="GO:0015293">
    <property type="term" value="F:symporter activity"/>
    <property type="evidence" value="ECO:0007669"/>
    <property type="project" value="TreeGrafter"/>
</dbReference>
<feature type="transmembrane region" description="Helical" evidence="12">
    <location>
        <begin position="207"/>
        <end position="228"/>
    </location>
</feature>
<comment type="subcellular location">
    <subcellularLocation>
        <location evidence="1">Cell membrane</location>
        <topology evidence="1">Multi-pass membrane protein</topology>
    </subcellularLocation>
</comment>
<keyword evidence="5 12" id="KW-0812">Transmembrane</keyword>